<evidence type="ECO:0000256" key="4">
    <source>
        <dbReference type="ARBA" id="ARBA00023242"/>
    </source>
</evidence>
<dbReference type="InterPro" id="IPR036322">
    <property type="entry name" value="WD40_repeat_dom_sf"/>
</dbReference>
<keyword evidence="3" id="KW-0677">Repeat</keyword>
<feature type="compositionally biased region" description="Low complexity" evidence="5">
    <location>
        <begin position="159"/>
        <end position="171"/>
    </location>
</feature>
<evidence type="ECO:0000313" key="7">
    <source>
        <dbReference type="Proteomes" id="UP001281761"/>
    </source>
</evidence>
<feature type="region of interest" description="Disordered" evidence="5">
    <location>
        <begin position="149"/>
        <end position="171"/>
    </location>
</feature>
<dbReference type="EMBL" id="JARBJD010000380">
    <property type="protein sequence ID" value="KAK2942838.1"/>
    <property type="molecule type" value="Genomic_DNA"/>
</dbReference>
<evidence type="ECO:0000256" key="2">
    <source>
        <dbReference type="ARBA" id="ARBA00022574"/>
    </source>
</evidence>
<evidence type="ECO:0000256" key="3">
    <source>
        <dbReference type="ARBA" id="ARBA00022737"/>
    </source>
</evidence>
<organism evidence="6 7">
    <name type="scientific">Blattamonas nauphoetae</name>
    <dbReference type="NCBI Taxonomy" id="2049346"/>
    <lineage>
        <taxon>Eukaryota</taxon>
        <taxon>Metamonada</taxon>
        <taxon>Preaxostyla</taxon>
        <taxon>Oxymonadida</taxon>
        <taxon>Blattamonas</taxon>
    </lineage>
</organism>
<sequence>MDRPQYSTQFCISAEISCLKWLFEENSIQTQNGLFTTASTDYIDNKLTLWHYSAIDTDQTGEHHAQNLTNISLPSFVTTLQYSSSILSSPTLFTGSYDGVIRAYSVTEQSNDSPLGADFVLSETLTVPTFSNNHISRQNFSIETTSLGSIHSEDDHPIQSSLQSANSSPSPLTSLSINKQVGLVSATSRNGLIFVSPLPSDATSTLRPVAMIPFVPRHTDWLSPDVFIVSGDSSLVLCFDRRSSLHTPVNVLNAASSADHRPSSILSQSFNYLTPFLLCTGLSNGELNMIDLRASSSFDGYSPYAYRSSVQTKLVDIQPNTPILSVPSKVLIHPSQVDVVISAQSSQEINLFSVRKTPSSLFRTITTTSALSCFDIHPSLDVLASGTQMESLFFASSLSQP</sequence>
<comment type="subcellular location">
    <subcellularLocation>
        <location evidence="1">Nucleus</location>
    </subcellularLocation>
</comment>
<evidence type="ECO:0000313" key="6">
    <source>
        <dbReference type="EMBL" id="KAK2942838.1"/>
    </source>
</evidence>
<evidence type="ECO:0000256" key="1">
    <source>
        <dbReference type="ARBA" id="ARBA00004123"/>
    </source>
</evidence>
<proteinExistence type="predicted"/>
<dbReference type="PANTHER" id="PTHR22652:SF0">
    <property type="entry name" value="NUCLEOPORIN NUP43"/>
    <property type="match status" value="1"/>
</dbReference>
<dbReference type="Gene3D" id="2.130.10.10">
    <property type="entry name" value="YVTN repeat-like/Quinoprotein amine dehydrogenase"/>
    <property type="match status" value="1"/>
</dbReference>
<dbReference type="PANTHER" id="PTHR22652">
    <property type="entry name" value="NUCLEOPORIN NUP43"/>
    <property type="match status" value="1"/>
</dbReference>
<protein>
    <submittedName>
        <fullName evidence="6">Uncharacterized protein</fullName>
    </submittedName>
</protein>
<dbReference type="Proteomes" id="UP001281761">
    <property type="component" value="Unassembled WGS sequence"/>
</dbReference>
<reference evidence="6 7" key="1">
    <citation type="journal article" date="2022" name="bioRxiv">
        <title>Genomics of Preaxostyla Flagellates Illuminates Evolutionary Transitions and the Path Towards Mitochondrial Loss.</title>
        <authorList>
            <person name="Novak L.V.F."/>
            <person name="Treitli S.C."/>
            <person name="Pyrih J."/>
            <person name="Halakuc P."/>
            <person name="Pipaliya S.V."/>
            <person name="Vacek V."/>
            <person name="Brzon O."/>
            <person name="Soukal P."/>
            <person name="Eme L."/>
            <person name="Dacks J.B."/>
            <person name="Karnkowska A."/>
            <person name="Elias M."/>
            <person name="Hampl V."/>
        </authorList>
    </citation>
    <scope>NUCLEOTIDE SEQUENCE [LARGE SCALE GENOMIC DNA]</scope>
    <source>
        <strain evidence="6">NAU3</strain>
        <tissue evidence="6">Gut</tissue>
    </source>
</reference>
<accession>A0ABQ9WU43</accession>
<gene>
    <name evidence="6" type="ORF">BLNAU_22252</name>
</gene>
<dbReference type="SUPFAM" id="SSF50978">
    <property type="entry name" value="WD40 repeat-like"/>
    <property type="match status" value="1"/>
</dbReference>
<dbReference type="InterPro" id="IPR015943">
    <property type="entry name" value="WD40/YVTN_repeat-like_dom_sf"/>
</dbReference>
<evidence type="ECO:0000256" key="5">
    <source>
        <dbReference type="SAM" id="MobiDB-lite"/>
    </source>
</evidence>
<comment type="caution">
    <text evidence="6">The sequence shown here is derived from an EMBL/GenBank/DDBJ whole genome shotgun (WGS) entry which is preliminary data.</text>
</comment>
<keyword evidence="2" id="KW-0853">WD repeat</keyword>
<keyword evidence="7" id="KW-1185">Reference proteome</keyword>
<name>A0ABQ9WU43_9EUKA</name>
<keyword evidence="4" id="KW-0539">Nucleus</keyword>